<evidence type="ECO:0000313" key="1">
    <source>
        <dbReference type="EMBL" id="REC41831.1"/>
    </source>
</evidence>
<organism evidence="1 2">
    <name type="scientific">Chryseobacterium pennipullorum</name>
    <dbReference type="NCBI Taxonomy" id="2258963"/>
    <lineage>
        <taxon>Bacteria</taxon>
        <taxon>Pseudomonadati</taxon>
        <taxon>Bacteroidota</taxon>
        <taxon>Flavobacteriia</taxon>
        <taxon>Flavobacteriales</taxon>
        <taxon>Weeksellaceae</taxon>
        <taxon>Chryseobacterium group</taxon>
        <taxon>Chryseobacterium</taxon>
    </lineage>
</organism>
<dbReference type="AlphaFoldDB" id="A0A3D9AKL4"/>
<dbReference type="OrthoDB" id="1077467at2"/>
<proteinExistence type="predicted"/>
<accession>A0A3D9AKL4</accession>
<sequence length="187" mass="21708">MKTLFYIIIIFFPIVLNAQNNSEIKPSDSAGLVSRAFADNVLSKFDKIKAPKILYSLDNRYFYVIISNNPYREFYVVLDGNSVSKIEPIITELKTRKQRKQNKQYCKLLSKAEPLFDFGKYNKEFITKMPQATSISGRDSYFVLKDIDGKRYGEYNLSSITTPLPINMYLWTYLTKKLSDQMGNDTK</sequence>
<keyword evidence="2" id="KW-1185">Reference proteome</keyword>
<comment type="caution">
    <text evidence="1">The sequence shown here is derived from an EMBL/GenBank/DDBJ whole genome shotgun (WGS) entry which is preliminary data.</text>
</comment>
<dbReference type="EMBL" id="QNVV01000034">
    <property type="protein sequence ID" value="REC41831.1"/>
    <property type="molecule type" value="Genomic_DNA"/>
</dbReference>
<gene>
    <name evidence="1" type="ORF">DRF67_21025</name>
</gene>
<dbReference type="RefSeq" id="WP_115930263.1">
    <property type="nucleotide sequence ID" value="NZ_QNVV01000034.1"/>
</dbReference>
<reference evidence="1 2" key="1">
    <citation type="submission" date="2018-06" db="EMBL/GenBank/DDBJ databases">
        <title>Novel Chryseobacterium species.</title>
        <authorList>
            <person name="Newman J."/>
            <person name="Hugo C."/>
            <person name="Oosthuizen L."/>
            <person name="Charimba G."/>
        </authorList>
    </citation>
    <scope>NUCLEOTIDE SEQUENCE [LARGE SCALE GENOMIC DNA]</scope>
    <source>
        <strain evidence="1 2">7_F195</strain>
    </source>
</reference>
<name>A0A3D9AKL4_9FLAO</name>
<protein>
    <submittedName>
        <fullName evidence="1">Uncharacterized protein</fullName>
    </submittedName>
</protein>
<evidence type="ECO:0000313" key="2">
    <source>
        <dbReference type="Proteomes" id="UP000256257"/>
    </source>
</evidence>
<dbReference type="Proteomes" id="UP000256257">
    <property type="component" value="Unassembled WGS sequence"/>
</dbReference>